<dbReference type="AlphaFoldDB" id="D7TDT8"/>
<dbReference type="EMBL" id="FN595763">
    <property type="protein sequence ID" value="CBI28661.3"/>
    <property type="molecule type" value="Genomic_DNA"/>
</dbReference>
<organism evidence="1 2">
    <name type="scientific">Vitis vinifera</name>
    <name type="common">Grape</name>
    <dbReference type="NCBI Taxonomy" id="29760"/>
    <lineage>
        <taxon>Eukaryota</taxon>
        <taxon>Viridiplantae</taxon>
        <taxon>Streptophyta</taxon>
        <taxon>Embryophyta</taxon>
        <taxon>Tracheophyta</taxon>
        <taxon>Spermatophyta</taxon>
        <taxon>Magnoliopsida</taxon>
        <taxon>eudicotyledons</taxon>
        <taxon>Gunneridae</taxon>
        <taxon>Pentapetalae</taxon>
        <taxon>rosids</taxon>
        <taxon>Vitales</taxon>
        <taxon>Vitaceae</taxon>
        <taxon>Viteae</taxon>
        <taxon>Vitis</taxon>
    </lineage>
</organism>
<dbReference type="PaxDb" id="29760-VIT_04s0043g00750.t01"/>
<reference evidence="2" key="1">
    <citation type="journal article" date="2007" name="Nature">
        <title>The grapevine genome sequence suggests ancestral hexaploidization in major angiosperm phyla.</title>
        <authorList>
            <consortium name="The French-Italian Public Consortium for Grapevine Genome Characterization."/>
            <person name="Jaillon O."/>
            <person name="Aury J.-M."/>
            <person name="Noel B."/>
            <person name="Policriti A."/>
            <person name="Clepet C."/>
            <person name="Casagrande A."/>
            <person name="Choisne N."/>
            <person name="Aubourg S."/>
            <person name="Vitulo N."/>
            <person name="Jubin C."/>
            <person name="Vezzi A."/>
            <person name="Legeai F."/>
            <person name="Hugueney P."/>
            <person name="Dasilva C."/>
            <person name="Horner D."/>
            <person name="Mica E."/>
            <person name="Jublot D."/>
            <person name="Poulain J."/>
            <person name="Bruyere C."/>
            <person name="Billault A."/>
            <person name="Segurens B."/>
            <person name="Gouyvenoux M."/>
            <person name="Ugarte E."/>
            <person name="Cattonaro F."/>
            <person name="Anthouard V."/>
            <person name="Vico V."/>
            <person name="Del Fabbro C."/>
            <person name="Alaux M."/>
            <person name="Di Gaspero G."/>
            <person name="Dumas V."/>
            <person name="Felice N."/>
            <person name="Paillard S."/>
            <person name="Juman I."/>
            <person name="Moroldo M."/>
            <person name="Scalabrin S."/>
            <person name="Canaguier A."/>
            <person name="Le Clainche I."/>
            <person name="Malacrida G."/>
            <person name="Durand E."/>
            <person name="Pesole G."/>
            <person name="Laucou V."/>
            <person name="Chatelet P."/>
            <person name="Merdinoglu D."/>
            <person name="Delledonne M."/>
            <person name="Pezzotti M."/>
            <person name="Lecharny A."/>
            <person name="Scarpelli C."/>
            <person name="Artiguenave F."/>
            <person name="Pe M.E."/>
            <person name="Valle G."/>
            <person name="Morgante M."/>
            <person name="Caboche M."/>
            <person name="Adam-Blondon A.-F."/>
            <person name="Weissenbach J."/>
            <person name="Quetier F."/>
            <person name="Wincker P."/>
        </authorList>
    </citation>
    <scope>NUCLEOTIDE SEQUENCE [LARGE SCALE GENOMIC DNA]</scope>
    <source>
        <strain evidence="2">cv. Pinot noir / PN40024</strain>
    </source>
</reference>
<evidence type="ECO:0000313" key="2">
    <source>
        <dbReference type="Proteomes" id="UP000009183"/>
    </source>
</evidence>
<name>D7TDT8_VITVI</name>
<protein>
    <submittedName>
        <fullName evidence="1">Uncharacterized protein</fullName>
    </submittedName>
</protein>
<keyword evidence="2" id="KW-1185">Reference proteome</keyword>
<proteinExistence type="predicted"/>
<dbReference type="InParanoid" id="D7TDT8"/>
<accession>D7TDT8</accession>
<dbReference type="HOGENOM" id="CLU_1900026_0_0_1"/>
<dbReference type="Proteomes" id="UP000009183">
    <property type="component" value="Chromosome 4"/>
</dbReference>
<sequence>MSFILYLFSYPNQSSVVCMRDFTNGPLPSFEDVAFRIDVWIVAMSPSCMCVVPFLNFGKCLEAYFVLKLVLLLSAKCTKSDGISVGVESNAISEGAGAMHSNVFFKLTYEMLEFQEPATHSAMLREMTLWILRR</sequence>
<gene>
    <name evidence="1" type="ordered locus">VIT_04s0043g00750</name>
</gene>
<evidence type="ECO:0000313" key="1">
    <source>
        <dbReference type="EMBL" id="CBI28661.3"/>
    </source>
</evidence>